<keyword evidence="1" id="KW-0812">Transmembrane</keyword>
<proteinExistence type="predicted"/>
<organism evidence="2 3">
    <name type="scientific">Janthinobacterium fluminis</name>
    <dbReference type="NCBI Taxonomy" id="2987524"/>
    <lineage>
        <taxon>Bacteria</taxon>
        <taxon>Pseudomonadati</taxon>
        <taxon>Pseudomonadota</taxon>
        <taxon>Betaproteobacteria</taxon>
        <taxon>Burkholderiales</taxon>
        <taxon>Oxalobacteraceae</taxon>
        <taxon>Janthinobacterium</taxon>
    </lineage>
</organism>
<keyword evidence="1" id="KW-0472">Membrane</keyword>
<comment type="caution">
    <text evidence="2">The sequence shown here is derived from an EMBL/GenBank/DDBJ whole genome shotgun (WGS) entry which is preliminary data.</text>
</comment>
<feature type="transmembrane region" description="Helical" evidence="1">
    <location>
        <begin position="70"/>
        <end position="87"/>
    </location>
</feature>
<dbReference type="Pfam" id="PF10990">
    <property type="entry name" value="DUF2809"/>
    <property type="match status" value="1"/>
</dbReference>
<keyword evidence="3" id="KW-1185">Reference proteome</keyword>
<reference evidence="2 3" key="1">
    <citation type="submission" date="2022-10" db="EMBL/GenBank/DDBJ databases">
        <title>Janthinobacterium sp. hw3 Genome sequencing.</title>
        <authorList>
            <person name="Park S."/>
        </authorList>
    </citation>
    <scope>NUCLEOTIDE SEQUENCE [LARGE SCALE GENOMIC DNA]</scope>
    <source>
        <strain evidence="3">hw3</strain>
    </source>
</reference>
<accession>A0ABT5K5F1</accession>
<evidence type="ECO:0000313" key="2">
    <source>
        <dbReference type="EMBL" id="MDC8759643.1"/>
    </source>
</evidence>
<dbReference type="EMBL" id="JAQQXR010000007">
    <property type="protein sequence ID" value="MDC8759643.1"/>
    <property type="molecule type" value="Genomic_DNA"/>
</dbReference>
<dbReference type="InterPro" id="IPR021257">
    <property type="entry name" value="DUF2809"/>
</dbReference>
<gene>
    <name evidence="2" type="ORF">OIK44_18825</name>
</gene>
<dbReference type="RefSeq" id="WP_273672912.1">
    <property type="nucleotide sequence ID" value="NZ_JAQQXR010000007.1"/>
</dbReference>
<name>A0ABT5K5F1_9BURK</name>
<keyword evidence="1" id="KW-1133">Transmembrane helix</keyword>
<dbReference type="Proteomes" id="UP001221208">
    <property type="component" value="Unassembled WGS sequence"/>
</dbReference>
<evidence type="ECO:0000313" key="3">
    <source>
        <dbReference type="Proteomes" id="UP001221208"/>
    </source>
</evidence>
<feature type="transmembrane region" description="Helical" evidence="1">
    <location>
        <begin position="107"/>
        <end position="125"/>
    </location>
</feature>
<protein>
    <submittedName>
        <fullName evidence="2">DUF2809 domain-containing protein</fullName>
    </submittedName>
</protein>
<sequence>MSFSPYPVPRNPCWQAAGVLLVVAIGLASRALPLFPAALGKYPGDALWALMIFVALGALWPGARGARLGWAALLICYAVELSQLYQAPWIRQIRSHTLGHLVLGSHFGWIDFIAYTVGVAIGVPLDALAQRLRGPAPGFAPAAPEQIQRR</sequence>
<feature type="transmembrane region" description="Helical" evidence="1">
    <location>
        <begin position="47"/>
        <end position="63"/>
    </location>
</feature>
<evidence type="ECO:0000256" key="1">
    <source>
        <dbReference type="SAM" id="Phobius"/>
    </source>
</evidence>